<protein>
    <submittedName>
        <fullName evidence="1">Uncharacterized protein</fullName>
    </submittedName>
</protein>
<dbReference type="AlphaFoldDB" id="A0A314L6R5"/>
<proteinExistence type="predicted"/>
<evidence type="ECO:0000313" key="1">
    <source>
        <dbReference type="EMBL" id="OIT37316.1"/>
    </source>
</evidence>
<keyword evidence="2" id="KW-1185">Reference proteome</keyword>
<dbReference type="Proteomes" id="UP000187609">
    <property type="component" value="Unassembled WGS sequence"/>
</dbReference>
<accession>A0A314L6R5</accession>
<evidence type="ECO:0000313" key="2">
    <source>
        <dbReference type="Proteomes" id="UP000187609"/>
    </source>
</evidence>
<comment type="caution">
    <text evidence="1">The sequence shown here is derived from an EMBL/GenBank/DDBJ whole genome shotgun (WGS) entry which is preliminary data.</text>
</comment>
<organism evidence="1 2">
    <name type="scientific">Nicotiana attenuata</name>
    <name type="common">Coyote tobacco</name>
    <dbReference type="NCBI Taxonomy" id="49451"/>
    <lineage>
        <taxon>Eukaryota</taxon>
        <taxon>Viridiplantae</taxon>
        <taxon>Streptophyta</taxon>
        <taxon>Embryophyta</taxon>
        <taxon>Tracheophyta</taxon>
        <taxon>Spermatophyta</taxon>
        <taxon>Magnoliopsida</taxon>
        <taxon>eudicotyledons</taxon>
        <taxon>Gunneridae</taxon>
        <taxon>Pentapetalae</taxon>
        <taxon>asterids</taxon>
        <taxon>lamiids</taxon>
        <taxon>Solanales</taxon>
        <taxon>Solanaceae</taxon>
        <taxon>Nicotianoideae</taxon>
        <taxon>Nicotianeae</taxon>
        <taxon>Nicotiana</taxon>
    </lineage>
</organism>
<sequence>LLACVCSKELSLNNFVFCYFNIFLVDTYVNKRCSSNFLNVWISLPVKLDKMGSKTLFTHRNICKTHLFIQDSQRFHVLHWTVKPNRPSLFWTYMIQLHCFRLKSINVAADESSIKM</sequence>
<reference evidence="1" key="1">
    <citation type="submission" date="2016-11" db="EMBL/GenBank/DDBJ databases">
        <title>The genome of Nicotiana attenuata.</title>
        <authorList>
            <person name="Xu S."/>
            <person name="Brockmoeller T."/>
            <person name="Gaquerel E."/>
            <person name="Navarro A."/>
            <person name="Kuhl H."/>
            <person name="Gase K."/>
            <person name="Ling Z."/>
            <person name="Zhou W."/>
            <person name="Kreitzer C."/>
            <person name="Stanke M."/>
            <person name="Tang H."/>
            <person name="Lyons E."/>
            <person name="Pandey P."/>
            <person name="Pandey S.P."/>
            <person name="Timmermann B."/>
            <person name="Baldwin I.T."/>
        </authorList>
    </citation>
    <scope>NUCLEOTIDE SEQUENCE [LARGE SCALE GENOMIC DNA]</scope>
    <source>
        <strain evidence="1">UT</strain>
    </source>
</reference>
<name>A0A314L6R5_NICAT</name>
<dbReference type="EMBL" id="MJEQ01000326">
    <property type="protein sequence ID" value="OIT37316.1"/>
    <property type="molecule type" value="Genomic_DNA"/>
</dbReference>
<gene>
    <name evidence="1" type="ORF">A4A49_52587</name>
</gene>
<feature type="non-terminal residue" evidence="1">
    <location>
        <position position="1"/>
    </location>
</feature>